<evidence type="ECO:0000313" key="13">
    <source>
        <dbReference type="Proteomes" id="UP000433483"/>
    </source>
</evidence>
<dbReference type="EMBL" id="QXGD01003919">
    <property type="protein sequence ID" value="KAE9173657.1"/>
    <property type="molecule type" value="Genomic_DNA"/>
</dbReference>
<evidence type="ECO:0000313" key="7">
    <source>
        <dbReference type="EMBL" id="KAE9077367.1"/>
    </source>
</evidence>
<name>A0A6A3HG68_9STRA</name>
<gene>
    <name evidence="11" type="ORF">PF001_g27889</name>
    <name evidence="10" type="ORF">PF002_g29259</name>
    <name evidence="9" type="ORF">PF004_g27647</name>
    <name evidence="8" type="ORF">PF005_g28588</name>
    <name evidence="7" type="ORF">PF006_g27940</name>
    <name evidence="6" type="ORF">PF007_g27799</name>
    <name evidence="3" type="ORF">PF009_g29000</name>
    <name evidence="5" type="ORF">PF010_g28165</name>
    <name evidence="4" type="ORF">PF011_g27267</name>
</gene>
<dbReference type="EMBL" id="QXGB01004009">
    <property type="protein sequence ID" value="KAE9167936.1"/>
    <property type="molecule type" value="Genomic_DNA"/>
</dbReference>
<evidence type="ECO:0000313" key="4">
    <source>
        <dbReference type="EMBL" id="KAE8968197.1"/>
    </source>
</evidence>
<evidence type="ECO:0000313" key="6">
    <source>
        <dbReference type="EMBL" id="KAE9068156.1"/>
    </source>
</evidence>
<dbReference type="EMBL" id="QXGE01003959">
    <property type="protein sequence ID" value="KAE9272549.1"/>
    <property type="molecule type" value="Genomic_DNA"/>
</dbReference>
<dbReference type="AlphaFoldDB" id="A0A6A3HG68"/>
<dbReference type="Proteomes" id="UP000441208">
    <property type="component" value="Unassembled WGS sequence"/>
</dbReference>
<feature type="signal peptide" evidence="2">
    <location>
        <begin position="1"/>
        <end position="26"/>
    </location>
</feature>
<evidence type="ECO:0000313" key="15">
    <source>
        <dbReference type="Proteomes" id="UP000440367"/>
    </source>
</evidence>
<dbReference type="Proteomes" id="UP000488956">
    <property type="component" value="Unassembled WGS sequence"/>
</dbReference>
<accession>A0A6A3HG68</accession>
<dbReference type="EMBL" id="QXFX01004092">
    <property type="protein sequence ID" value="KAE9065518.1"/>
    <property type="molecule type" value="Genomic_DNA"/>
</dbReference>
<evidence type="ECO:0000313" key="18">
    <source>
        <dbReference type="Proteomes" id="UP000460718"/>
    </source>
</evidence>
<dbReference type="EMBL" id="QXGF01003862">
    <property type="protein sequence ID" value="KAE8920712.1"/>
    <property type="molecule type" value="Genomic_DNA"/>
</dbReference>
<sequence length="52" mass="5440">MNQGADKWKGGMLLIAHVVVINVVEGRESTPKSLRASPAASPNGGFNVKVAH</sequence>
<evidence type="ECO:0000313" key="11">
    <source>
        <dbReference type="EMBL" id="KAE9272549.1"/>
    </source>
</evidence>
<evidence type="ECO:0000313" key="16">
    <source>
        <dbReference type="Proteomes" id="UP000440732"/>
    </source>
</evidence>
<feature type="chain" id="PRO_5033872192" evidence="2">
    <location>
        <begin position="27"/>
        <end position="52"/>
    </location>
</feature>
<protein>
    <submittedName>
        <fullName evidence="4">Uncharacterized protein</fullName>
    </submittedName>
</protein>
<dbReference type="EMBL" id="QXFZ01003592">
    <property type="protein sequence ID" value="KAE9068156.1"/>
    <property type="molecule type" value="Genomic_DNA"/>
</dbReference>
<evidence type="ECO:0000313" key="20">
    <source>
        <dbReference type="Proteomes" id="UP000488956"/>
    </source>
</evidence>
<dbReference type="Proteomes" id="UP000429523">
    <property type="component" value="Unassembled WGS sequence"/>
</dbReference>
<dbReference type="Proteomes" id="UP000433483">
    <property type="component" value="Unassembled WGS sequence"/>
</dbReference>
<evidence type="ECO:0000313" key="17">
    <source>
        <dbReference type="Proteomes" id="UP000441208"/>
    </source>
</evidence>
<dbReference type="Proteomes" id="UP000460718">
    <property type="component" value="Unassembled WGS sequence"/>
</dbReference>
<keyword evidence="13" id="KW-1185">Reference proteome</keyword>
<evidence type="ECO:0000256" key="2">
    <source>
        <dbReference type="SAM" id="SignalP"/>
    </source>
</evidence>
<comment type="caution">
    <text evidence="4">The sequence shown here is derived from an EMBL/GenBank/DDBJ whole genome shotgun (WGS) entry which is preliminary data.</text>
</comment>
<dbReference type="Proteomes" id="UP000437068">
    <property type="component" value="Unassembled WGS sequence"/>
</dbReference>
<dbReference type="EMBL" id="QXGA01003982">
    <property type="protein sequence ID" value="KAE9077367.1"/>
    <property type="molecule type" value="Genomic_DNA"/>
</dbReference>
<evidence type="ECO:0000313" key="10">
    <source>
        <dbReference type="EMBL" id="KAE9173657.1"/>
    </source>
</evidence>
<evidence type="ECO:0000313" key="8">
    <source>
        <dbReference type="EMBL" id="KAE9167936.1"/>
    </source>
</evidence>
<dbReference type="EMBL" id="QXGC01004102">
    <property type="protein sequence ID" value="KAE9171190.1"/>
    <property type="molecule type" value="Genomic_DNA"/>
</dbReference>
<evidence type="ECO:0000313" key="9">
    <source>
        <dbReference type="EMBL" id="KAE9171190.1"/>
    </source>
</evidence>
<evidence type="ECO:0000313" key="3">
    <source>
        <dbReference type="EMBL" id="KAE8920712.1"/>
    </source>
</evidence>
<evidence type="ECO:0000313" key="19">
    <source>
        <dbReference type="Proteomes" id="UP000476176"/>
    </source>
</evidence>
<evidence type="ECO:0000313" key="12">
    <source>
        <dbReference type="Proteomes" id="UP000429523"/>
    </source>
</evidence>
<dbReference type="Proteomes" id="UP000440367">
    <property type="component" value="Unassembled WGS sequence"/>
</dbReference>
<evidence type="ECO:0000256" key="1">
    <source>
        <dbReference type="SAM" id="MobiDB-lite"/>
    </source>
</evidence>
<organism evidence="4 18">
    <name type="scientific">Phytophthora fragariae</name>
    <dbReference type="NCBI Taxonomy" id="53985"/>
    <lineage>
        <taxon>Eukaryota</taxon>
        <taxon>Sar</taxon>
        <taxon>Stramenopiles</taxon>
        <taxon>Oomycota</taxon>
        <taxon>Peronosporomycetes</taxon>
        <taxon>Peronosporales</taxon>
        <taxon>Peronosporaceae</taxon>
        <taxon>Phytophthora</taxon>
    </lineage>
</organism>
<keyword evidence="2" id="KW-0732">Signal</keyword>
<proteinExistence type="predicted"/>
<evidence type="ECO:0000313" key="5">
    <source>
        <dbReference type="EMBL" id="KAE9065518.1"/>
    </source>
</evidence>
<feature type="region of interest" description="Disordered" evidence="1">
    <location>
        <begin position="29"/>
        <end position="52"/>
    </location>
</feature>
<reference evidence="18 19" key="1">
    <citation type="submission" date="2018-09" db="EMBL/GenBank/DDBJ databases">
        <title>Genomic investigation of the strawberry pathogen Phytophthora fragariae indicates pathogenicity is determined by transcriptional variation in three key races.</title>
        <authorList>
            <person name="Adams T.M."/>
            <person name="Armitage A.D."/>
            <person name="Sobczyk M.K."/>
            <person name="Bates H.J."/>
            <person name="Dunwell J.M."/>
            <person name="Nellist C.F."/>
            <person name="Harrison R.J."/>
        </authorList>
    </citation>
    <scope>NUCLEOTIDE SEQUENCE [LARGE SCALE GENOMIC DNA]</scope>
    <source>
        <strain evidence="11 14">A4</strain>
        <strain evidence="10 15">BC-1</strain>
        <strain evidence="9 19">BC-23</strain>
        <strain evidence="8 13">NOV-27</strain>
        <strain evidence="7 16">NOV-5</strain>
        <strain evidence="6 17">NOV-71</strain>
        <strain evidence="3 12">NOV-9</strain>
        <strain evidence="5 20">ONT-3</strain>
        <strain evidence="4 18">SCRP245</strain>
    </source>
</reference>
<dbReference type="EMBL" id="QXFW01003901">
    <property type="protein sequence ID" value="KAE8968197.1"/>
    <property type="molecule type" value="Genomic_DNA"/>
</dbReference>
<evidence type="ECO:0000313" key="14">
    <source>
        <dbReference type="Proteomes" id="UP000437068"/>
    </source>
</evidence>
<dbReference type="Proteomes" id="UP000476176">
    <property type="component" value="Unassembled WGS sequence"/>
</dbReference>
<dbReference type="Proteomes" id="UP000440732">
    <property type="component" value="Unassembled WGS sequence"/>
</dbReference>